<feature type="compositionally biased region" description="Basic residues" evidence="1">
    <location>
        <begin position="56"/>
        <end position="65"/>
    </location>
</feature>
<accession>A0AAN5CWL7</accession>
<dbReference type="AlphaFoldDB" id="A0AAN5CWL7"/>
<evidence type="ECO:0000313" key="3">
    <source>
        <dbReference type="Proteomes" id="UP001328107"/>
    </source>
</evidence>
<protein>
    <submittedName>
        <fullName evidence="2">Uncharacterized protein</fullName>
    </submittedName>
</protein>
<feature type="non-terminal residue" evidence="2">
    <location>
        <position position="1"/>
    </location>
</feature>
<organism evidence="2 3">
    <name type="scientific">Pristionchus mayeri</name>
    <dbReference type="NCBI Taxonomy" id="1317129"/>
    <lineage>
        <taxon>Eukaryota</taxon>
        <taxon>Metazoa</taxon>
        <taxon>Ecdysozoa</taxon>
        <taxon>Nematoda</taxon>
        <taxon>Chromadorea</taxon>
        <taxon>Rhabditida</taxon>
        <taxon>Rhabditina</taxon>
        <taxon>Diplogasteromorpha</taxon>
        <taxon>Diplogasteroidea</taxon>
        <taxon>Neodiplogasteridae</taxon>
        <taxon>Pristionchus</taxon>
    </lineage>
</organism>
<sequence>SKSHDAPQAQHKPARGSEGCWSRQAQRGPARQASDFEVGAVQEREGPPGHRTAQAQKRRPRRTHYVQRDSVRFLSSGGI</sequence>
<dbReference type="EMBL" id="BTRK01000005">
    <property type="protein sequence ID" value="GMR51397.1"/>
    <property type="molecule type" value="Genomic_DNA"/>
</dbReference>
<gene>
    <name evidence="2" type="ORF">PMAYCL1PPCAC_21592</name>
</gene>
<proteinExistence type="predicted"/>
<comment type="caution">
    <text evidence="2">The sequence shown here is derived from an EMBL/GenBank/DDBJ whole genome shotgun (WGS) entry which is preliminary data.</text>
</comment>
<keyword evidence="3" id="KW-1185">Reference proteome</keyword>
<reference evidence="3" key="1">
    <citation type="submission" date="2022-10" db="EMBL/GenBank/DDBJ databases">
        <title>Genome assembly of Pristionchus species.</title>
        <authorList>
            <person name="Yoshida K."/>
            <person name="Sommer R.J."/>
        </authorList>
    </citation>
    <scope>NUCLEOTIDE SEQUENCE [LARGE SCALE GENOMIC DNA]</scope>
    <source>
        <strain evidence="3">RS5460</strain>
    </source>
</reference>
<dbReference type="Proteomes" id="UP001328107">
    <property type="component" value="Unassembled WGS sequence"/>
</dbReference>
<evidence type="ECO:0000313" key="2">
    <source>
        <dbReference type="EMBL" id="GMR51397.1"/>
    </source>
</evidence>
<evidence type="ECO:0000256" key="1">
    <source>
        <dbReference type="SAM" id="MobiDB-lite"/>
    </source>
</evidence>
<feature type="region of interest" description="Disordered" evidence="1">
    <location>
        <begin position="1"/>
        <end position="79"/>
    </location>
</feature>
<feature type="non-terminal residue" evidence="2">
    <location>
        <position position="79"/>
    </location>
</feature>
<name>A0AAN5CWL7_9BILA</name>